<evidence type="ECO:0000256" key="22">
    <source>
        <dbReference type="ARBA" id="ARBA00051187"/>
    </source>
</evidence>
<keyword evidence="33" id="KW-1185">Reference proteome</keyword>
<feature type="non-terminal residue" evidence="32">
    <location>
        <position position="440"/>
    </location>
</feature>
<evidence type="ECO:0000256" key="5">
    <source>
        <dbReference type="ARBA" id="ARBA00008234"/>
    </source>
</evidence>
<dbReference type="Pfam" id="PF19272">
    <property type="entry name" value="ASMase_C"/>
    <property type="match status" value="1"/>
</dbReference>
<dbReference type="EMBL" id="VZUD01000968">
    <property type="protein sequence ID" value="NXV24080.1"/>
    <property type="molecule type" value="Genomic_DNA"/>
</dbReference>
<dbReference type="InterPro" id="IPR041805">
    <property type="entry name" value="ASMase/PPN1_MPP"/>
</dbReference>
<evidence type="ECO:0000256" key="8">
    <source>
        <dbReference type="ARBA" id="ARBA00022525"/>
    </source>
</evidence>
<dbReference type="GO" id="GO:0034480">
    <property type="term" value="F:phosphatidylcholine phospholipase C activity"/>
    <property type="evidence" value="ECO:0007669"/>
    <property type="project" value="UniProtKB-EC"/>
</dbReference>
<evidence type="ECO:0000256" key="16">
    <source>
        <dbReference type="ARBA" id="ARBA00023157"/>
    </source>
</evidence>
<evidence type="ECO:0000256" key="12">
    <source>
        <dbReference type="ARBA" id="ARBA00022729"/>
    </source>
</evidence>
<keyword evidence="9" id="KW-0597">Phosphoprotein</keyword>
<evidence type="ECO:0000256" key="11">
    <source>
        <dbReference type="ARBA" id="ARBA00022723"/>
    </source>
</evidence>
<dbReference type="FunFam" id="3.60.21.10:FF:000045">
    <property type="entry name" value="Sphingomyelin phosphodiesterase"/>
    <property type="match status" value="1"/>
</dbReference>
<evidence type="ECO:0000256" key="18">
    <source>
        <dbReference type="ARBA" id="ARBA00023228"/>
    </source>
</evidence>
<comment type="caution">
    <text evidence="32">The sequence shown here is derived from an EMBL/GenBank/DDBJ whole genome shotgun (WGS) entry which is preliminary data.</text>
</comment>
<evidence type="ECO:0000259" key="31">
    <source>
        <dbReference type="Pfam" id="PF19272"/>
    </source>
</evidence>
<comment type="catalytic activity">
    <reaction evidence="20">
        <text>a sphingomyelin + H2O = phosphocholine + an N-acylsphing-4-enine + H(+)</text>
        <dbReference type="Rhea" id="RHEA:19253"/>
        <dbReference type="ChEBI" id="CHEBI:15377"/>
        <dbReference type="ChEBI" id="CHEBI:15378"/>
        <dbReference type="ChEBI" id="CHEBI:17636"/>
        <dbReference type="ChEBI" id="CHEBI:52639"/>
        <dbReference type="ChEBI" id="CHEBI:295975"/>
        <dbReference type="EC" id="3.1.4.12"/>
    </reaction>
    <physiologicalReaction direction="left-to-right" evidence="20">
        <dbReference type="Rhea" id="RHEA:19254"/>
    </physiologicalReaction>
</comment>
<comment type="catalytic activity">
    <reaction evidence="22">
        <text>N-(octadecanoyl)-sphing-4-enine-1-phosphocholine + H2O = N-octadecanoylsphing-4-enine + phosphocholine + H(+)</text>
        <dbReference type="Rhea" id="RHEA:54284"/>
        <dbReference type="ChEBI" id="CHEBI:15377"/>
        <dbReference type="ChEBI" id="CHEBI:15378"/>
        <dbReference type="ChEBI" id="CHEBI:72961"/>
        <dbReference type="ChEBI" id="CHEBI:83358"/>
        <dbReference type="ChEBI" id="CHEBI:295975"/>
    </reaction>
    <physiologicalReaction direction="left-to-right" evidence="22">
        <dbReference type="Rhea" id="RHEA:54285"/>
    </physiologicalReaction>
</comment>
<dbReference type="GO" id="GO:0005811">
    <property type="term" value="C:lipid droplet"/>
    <property type="evidence" value="ECO:0007669"/>
    <property type="project" value="UniProtKB-SubCell"/>
</dbReference>
<feature type="non-terminal residue" evidence="32">
    <location>
        <position position="1"/>
    </location>
</feature>
<dbReference type="EC" id="3.1.4.3" evidence="6"/>
<comment type="catalytic activity">
    <reaction evidence="21">
        <text>a 1,2-diacyl-sn-glycero-3-phosphocholine + H2O = phosphocholine + a 1,2-diacyl-sn-glycerol + H(+)</text>
        <dbReference type="Rhea" id="RHEA:10604"/>
        <dbReference type="ChEBI" id="CHEBI:15377"/>
        <dbReference type="ChEBI" id="CHEBI:15378"/>
        <dbReference type="ChEBI" id="CHEBI:17815"/>
        <dbReference type="ChEBI" id="CHEBI:57643"/>
        <dbReference type="ChEBI" id="CHEBI:295975"/>
        <dbReference type="EC" id="3.1.4.3"/>
    </reaction>
    <physiologicalReaction direction="left-to-right" evidence="21">
        <dbReference type="Rhea" id="RHEA:10605"/>
    </physiologicalReaction>
</comment>
<evidence type="ECO:0000256" key="17">
    <source>
        <dbReference type="ARBA" id="ARBA00023180"/>
    </source>
</evidence>
<dbReference type="PANTHER" id="PTHR10340:SF34">
    <property type="entry name" value="SPHINGOMYELIN PHOSPHODIESTERASE"/>
    <property type="match status" value="1"/>
</dbReference>
<evidence type="ECO:0000313" key="33">
    <source>
        <dbReference type="Proteomes" id="UP000578766"/>
    </source>
</evidence>
<dbReference type="PANTHER" id="PTHR10340">
    <property type="entry name" value="SPHINGOMYELIN PHOSPHODIESTERASE"/>
    <property type="match status" value="1"/>
</dbReference>
<evidence type="ECO:0000256" key="10">
    <source>
        <dbReference type="ARBA" id="ARBA00022677"/>
    </source>
</evidence>
<dbReference type="EC" id="3.1.4.12" evidence="7"/>
<dbReference type="CDD" id="cd00842">
    <property type="entry name" value="MPP_ASMase"/>
    <property type="match status" value="1"/>
</dbReference>
<dbReference type="GO" id="GO:0061750">
    <property type="term" value="F:acid sphingomyelin phosphodiesterase activity"/>
    <property type="evidence" value="ECO:0007669"/>
    <property type="project" value="TreeGrafter"/>
</dbReference>
<dbReference type="GO" id="GO:0016020">
    <property type="term" value="C:membrane"/>
    <property type="evidence" value="ECO:0007669"/>
    <property type="project" value="GOC"/>
</dbReference>
<comment type="function">
    <text evidence="24">Converts sphingomyelin to ceramide. Exists as two enzymatic forms that arise from alternative trafficking of a single protein precursor, one that is targeted to the endolysosomal compartment, whereas the other is released extracellularly. However, in response to various forms of stress, lysosomal exocytosis may represent a major source of the secretory form.</text>
</comment>
<evidence type="ECO:0000256" key="15">
    <source>
        <dbReference type="ARBA" id="ARBA00023098"/>
    </source>
</evidence>
<comment type="cofactor">
    <cofactor evidence="1">
        <name>Zn(2+)</name>
        <dbReference type="ChEBI" id="CHEBI:29105"/>
    </cofactor>
</comment>
<dbReference type="GO" id="GO:0005615">
    <property type="term" value="C:extracellular space"/>
    <property type="evidence" value="ECO:0007669"/>
    <property type="project" value="TreeGrafter"/>
</dbReference>
<feature type="domain" description="Calcineurin-like phosphoesterase" evidence="30">
    <location>
        <begin position="14"/>
        <end position="271"/>
    </location>
</feature>
<name>A0A7L3SA85_CEPGR</name>
<evidence type="ECO:0000256" key="21">
    <source>
        <dbReference type="ARBA" id="ARBA00048421"/>
    </source>
</evidence>
<dbReference type="Proteomes" id="UP000578766">
    <property type="component" value="Unassembled WGS sequence"/>
</dbReference>
<sequence length="440" mass="49278">RPPQPPAPGAPTARILFLTDLHWDRRYAPGSPAACPDPLCCRGDAGHGPGGAGFWGEYGKCDLPLHTIEALLAQLPDPAAFAAAYWTGDIPAHDVWQQSRQDQLLALRTVTGLLRRHLGHLPVYPAVGNHEATPVNAFPPPYVRGNQSSAWLYDAMAQAWQGWLPPPALQTLRAGGFYTVRVWPGLRLVSLNMNFCSQANFWLLINATDPAGQLQWLVGVLADAERDGDKVHIIGHIPPAHCLRSWSWNYYRIVSRFEGTIAGQFFGHTHVDEFEMFYDEETLSRPVSVAFVAPSVTTYINLNPGYRVYEVDGAYPGSSHAVLDHETFILNLTEANAPGAAPRWRSLYRAREAYGLPAAFPADWDRLIRRFQDDEPLFQRFWFHLHKGHPPRQPCLAPCKAALLCALRTGRSADPQLCRPLRPALPFPQIQELWRQRRLC</sequence>
<organism evidence="32 33">
    <name type="scientific">Cepphus grylle</name>
    <name type="common">Black guillemot</name>
    <name type="synonym">Alca grylle</name>
    <dbReference type="NCBI Taxonomy" id="28697"/>
    <lineage>
        <taxon>Eukaryota</taxon>
        <taxon>Metazoa</taxon>
        <taxon>Chordata</taxon>
        <taxon>Craniata</taxon>
        <taxon>Vertebrata</taxon>
        <taxon>Euteleostomi</taxon>
        <taxon>Archelosauria</taxon>
        <taxon>Archosauria</taxon>
        <taxon>Dinosauria</taxon>
        <taxon>Saurischia</taxon>
        <taxon>Theropoda</taxon>
        <taxon>Coelurosauria</taxon>
        <taxon>Aves</taxon>
        <taxon>Neognathae</taxon>
        <taxon>Neoaves</taxon>
        <taxon>Charadriiformes</taxon>
        <taxon>Alcidae</taxon>
        <taxon>Cepphus</taxon>
    </lineage>
</organism>
<evidence type="ECO:0000256" key="3">
    <source>
        <dbReference type="ARBA" id="ARBA00004371"/>
    </source>
</evidence>
<evidence type="ECO:0000313" key="32">
    <source>
        <dbReference type="EMBL" id="NXV24080.1"/>
    </source>
</evidence>
<dbReference type="GO" id="GO:0016798">
    <property type="term" value="F:hydrolase activity, acting on glycosyl bonds"/>
    <property type="evidence" value="ECO:0007669"/>
    <property type="project" value="UniProtKB-KW"/>
</dbReference>
<evidence type="ECO:0000256" key="13">
    <source>
        <dbReference type="ARBA" id="ARBA00022801"/>
    </source>
</evidence>
<dbReference type="SUPFAM" id="SSF56300">
    <property type="entry name" value="Metallo-dependent phosphatases"/>
    <property type="match status" value="1"/>
</dbReference>
<keyword evidence="13" id="KW-0378">Hydrolase</keyword>
<keyword evidence="19" id="KW-0326">Glycosidase</keyword>
<evidence type="ECO:0000256" key="29">
    <source>
        <dbReference type="ARBA" id="ARBA00076660"/>
    </source>
</evidence>
<dbReference type="InterPro" id="IPR045473">
    <property type="entry name" value="ASM_C"/>
</dbReference>
<evidence type="ECO:0000256" key="20">
    <source>
        <dbReference type="ARBA" id="ARBA00047268"/>
    </source>
</evidence>
<dbReference type="GO" id="GO:0006685">
    <property type="term" value="P:sphingomyelin catabolic process"/>
    <property type="evidence" value="ECO:0007669"/>
    <property type="project" value="TreeGrafter"/>
</dbReference>
<evidence type="ECO:0000256" key="2">
    <source>
        <dbReference type="ARBA" id="ARBA00004239"/>
    </source>
</evidence>
<dbReference type="GO" id="GO:0046513">
    <property type="term" value="P:ceramide biosynthetic process"/>
    <property type="evidence" value="ECO:0007669"/>
    <property type="project" value="TreeGrafter"/>
</dbReference>
<dbReference type="GO" id="GO:0046872">
    <property type="term" value="F:metal ion binding"/>
    <property type="evidence" value="ECO:0007669"/>
    <property type="project" value="UniProtKB-KW"/>
</dbReference>
<dbReference type="AlphaFoldDB" id="A0A7L3SA85"/>
<evidence type="ECO:0000259" key="30">
    <source>
        <dbReference type="Pfam" id="PF00149"/>
    </source>
</evidence>
<keyword evidence="18" id="KW-0458">Lysosome</keyword>
<comment type="subunit">
    <text evidence="27">Monomer. Interacts with SORT1; the interaction is required for SMPD1 targeting to lysosomes.</text>
</comment>
<reference evidence="32 33" key="1">
    <citation type="submission" date="2019-09" db="EMBL/GenBank/DDBJ databases">
        <title>Bird 10,000 Genomes (B10K) Project - Family phase.</title>
        <authorList>
            <person name="Zhang G."/>
        </authorList>
    </citation>
    <scope>NUCLEOTIDE SEQUENCE [LARGE SCALE GENOMIC DNA]</scope>
    <source>
        <strain evidence="32">OUT-0020</strain>
        <tissue evidence="32">Liver</tissue>
    </source>
</reference>
<evidence type="ECO:0000256" key="1">
    <source>
        <dbReference type="ARBA" id="ARBA00001947"/>
    </source>
</evidence>
<keyword evidence="8" id="KW-0964">Secreted</keyword>
<keyword evidence="10" id="KW-0551">Lipid droplet</keyword>
<evidence type="ECO:0000256" key="4">
    <source>
        <dbReference type="ARBA" id="ARBA00004502"/>
    </source>
</evidence>
<evidence type="ECO:0000256" key="26">
    <source>
        <dbReference type="ARBA" id="ARBA00058748"/>
    </source>
</evidence>
<gene>
    <name evidence="32" type="primary">Smpd1</name>
    <name evidence="32" type="ORF">CEPGRY_R10575</name>
</gene>
<evidence type="ECO:0000256" key="23">
    <source>
        <dbReference type="ARBA" id="ARBA00052601"/>
    </source>
</evidence>
<evidence type="ECO:0000256" key="6">
    <source>
        <dbReference type="ARBA" id="ARBA00012018"/>
    </source>
</evidence>
<dbReference type="Pfam" id="PF00149">
    <property type="entry name" value="Metallophos"/>
    <property type="match status" value="1"/>
</dbReference>
<evidence type="ECO:0000256" key="25">
    <source>
        <dbReference type="ARBA" id="ARBA00057858"/>
    </source>
</evidence>
<evidence type="ECO:0000256" key="24">
    <source>
        <dbReference type="ARBA" id="ARBA00053461"/>
    </source>
</evidence>
<comment type="function">
    <text evidence="26">In the lysosomes, converts sphingomyelin to ceramide. Plays an important role in the export of cholesterol from the intraendolysosomal membranes. Also has phospholipase C activities toward 1,2-diacylglycerolphosphocholine and 1,2-diacylglycerolphosphoglycerol. Modulates stress-induced apoptosis through the production of ceramide.</text>
</comment>
<evidence type="ECO:0000256" key="9">
    <source>
        <dbReference type="ARBA" id="ARBA00022553"/>
    </source>
</evidence>
<keyword evidence="12" id="KW-0732">Signal</keyword>
<feature type="domain" description="Sphingomyelin phosphodiesterase C-terminal" evidence="31">
    <location>
        <begin position="286"/>
        <end position="408"/>
    </location>
</feature>
<accession>A0A7L3SA85</accession>
<dbReference type="Gene3D" id="3.60.21.10">
    <property type="match status" value="1"/>
</dbReference>
<dbReference type="InterPro" id="IPR004843">
    <property type="entry name" value="Calcineurin-like_PHP"/>
</dbReference>
<proteinExistence type="inferred from homology"/>
<comment type="subcellular location">
    <subcellularLocation>
        <location evidence="4">Lipid droplet</location>
    </subcellularLocation>
    <subcellularLocation>
        <location evidence="3">Lysosome</location>
    </subcellularLocation>
    <subcellularLocation>
        <location evidence="2">Secreted</location>
        <location evidence="2">Extracellular space</location>
    </subcellularLocation>
</comment>
<keyword evidence="11" id="KW-0479">Metal-binding</keyword>
<evidence type="ECO:0000256" key="27">
    <source>
        <dbReference type="ARBA" id="ARBA00062722"/>
    </source>
</evidence>
<keyword evidence="14" id="KW-0862">Zinc</keyword>
<keyword evidence="15" id="KW-0443">Lipid metabolism</keyword>
<keyword evidence="17" id="KW-0325">Glycoprotein</keyword>
<dbReference type="InterPro" id="IPR029052">
    <property type="entry name" value="Metallo-depent_PP-like"/>
</dbReference>
<evidence type="ECO:0000256" key="7">
    <source>
        <dbReference type="ARBA" id="ARBA00012369"/>
    </source>
</evidence>
<comment type="similarity">
    <text evidence="5">Belongs to the acid sphingomyelinase family.</text>
</comment>
<protein>
    <recommendedName>
        <fullName evidence="28">Sphingomyelin phosphodiesterase</fullName>
        <ecNumber evidence="7">3.1.4.12</ecNumber>
        <ecNumber evidence="6">3.1.4.3</ecNumber>
    </recommendedName>
    <alternativeName>
        <fullName evidence="29">Acid sphingomyelinase</fullName>
    </alternativeName>
</protein>
<evidence type="ECO:0000256" key="28">
    <source>
        <dbReference type="ARBA" id="ARBA00069549"/>
    </source>
</evidence>
<evidence type="ECO:0000256" key="19">
    <source>
        <dbReference type="ARBA" id="ARBA00023295"/>
    </source>
</evidence>
<evidence type="ECO:0000256" key="14">
    <source>
        <dbReference type="ARBA" id="ARBA00022833"/>
    </source>
</evidence>
<comment type="catalytic activity">
    <reaction evidence="23">
        <text>1,2-dihexadecanoyl-sn-glycero-3-phosphocholine + H2O = 1,2-dihexadecanoyl-sn-glycerol + phosphocholine + H(+)</text>
        <dbReference type="Rhea" id="RHEA:45304"/>
        <dbReference type="ChEBI" id="CHEBI:15377"/>
        <dbReference type="ChEBI" id="CHEBI:15378"/>
        <dbReference type="ChEBI" id="CHEBI:72999"/>
        <dbReference type="ChEBI" id="CHEBI:82929"/>
        <dbReference type="ChEBI" id="CHEBI:295975"/>
    </reaction>
    <physiologicalReaction direction="left-to-right" evidence="23">
        <dbReference type="Rhea" id="RHEA:45305"/>
    </physiologicalReaction>
</comment>
<dbReference type="GO" id="GO:0005764">
    <property type="term" value="C:lysosome"/>
    <property type="evidence" value="ECO:0007669"/>
    <property type="project" value="UniProtKB-SubCell"/>
</dbReference>
<keyword evidence="16" id="KW-1015">Disulfide bond</keyword>
<comment type="function">
    <text evidence="25">This form is generated following cleavage by CASP7 in the extracellular milieu in response to bacterial infection. It shows increased ability to convert sphingomyelin to ceramide and promotes plasma membrane repair. Plasma membrane repair by ceramide counteracts the action of gasdermin-D (GSDMD) perforin (PRF1) pores that are formed in response to bacterial infection.</text>
</comment>